<organism evidence="1 2">
    <name type="scientific">Diphasiastrum complanatum</name>
    <name type="common">Issler's clubmoss</name>
    <name type="synonym">Lycopodium complanatum</name>
    <dbReference type="NCBI Taxonomy" id="34168"/>
    <lineage>
        <taxon>Eukaryota</taxon>
        <taxon>Viridiplantae</taxon>
        <taxon>Streptophyta</taxon>
        <taxon>Embryophyta</taxon>
        <taxon>Tracheophyta</taxon>
        <taxon>Lycopodiopsida</taxon>
        <taxon>Lycopodiales</taxon>
        <taxon>Lycopodiaceae</taxon>
        <taxon>Lycopodioideae</taxon>
        <taxon>Diphasiastrum</taxon>
    </lineage>
</organism>
<reference evidence="2" key="1">
    <citation type="journal article" date="2024" name="Proc. Natl. Acad. Sci. U.S.A.">
        <title>Extraordinary preservation of gene collinearity over three hundred million years revealed in homosporous lycophytes.</title>
        <authorList>
            <person name="Li C."/>
            <person name="Wickell D."/>
            <person name="Kuo L.Y."/>
            <person name="Chen X."/>
            <person name="Nie B."/>
            <person name="Liao X."/>
            <person name="Peng D."/>
            <person name="Ji J."/>
            <person name="Jenkins J."/>
            <person name="Williams M."/>
            <person name="Shu S."/>
            <person name="Plott C."/>
            <person name="Barry K."/>
            <person name="Rajasekar S."/>
            <person name="Grimwood J."/>
            <person name="Han X."/>
            <person name="Sun S."/>
            <person name="Hou Z."/>
            <person name="He W."/>
            <person name="Dai G."/>
            <person name="Sun C."/>
            <person name="Schmutz J."/>
            <person name="Leebens-Mack J.H."/>
            <person name="Li F.W."/>
            <person name="Wang L."/>
        </authorList>
    </citation>
    <scope>NUCLEOTIDE SEQUENCE [LARGE SCALE GENOMIC DNA]</scope>
    <source>
        <strain evidence="2">cv. PW_Plant_1</strain>
    </source>
</reference>
<accession>A0ACC2CJL5</accession>
<sequence>MAAQSVGSNAQLGLTPTPAAWAFFSRLSDAARFAMAQRRPWSEVVDRSAFAKPDSLADATGRIRKNLGYFRVNYVLLLLFVIALSLLYHPVSLFILTCLMAAWTYLCLFRTEPLVLFNRVFSDREVVGMLSILSILVVFLLSDVGSLLISSFTVGVVLICAHGAFRVPDDLFLDDQESSGGFLSFLGSGNPPPPIASHV</sequence>
<comment type="caution">
    <text evidence="1">The sequence shown here is derived from an EMBL/GenBank/DDBJ whole genome shotgun (WGS) entry which is preliminary data.</text>
</comment>
<dbReference type="Proteomes" id="UP001162992">
    <property type="component" value="Chromosome 10"/>
</dbReference>
<gene>
    <name evidence="1" type="ORF">O6H91_10G092100</name>
</gene>
<protein>
    <submittedName>
        <fullName evidence="1">Uncharacterized protein</fullName>
    </submittedName>
</protein>
<evidence type="ECO:0000313" key="2">
    <source>
        <dbReference type="Proteomes" id="UP001162992"/>
    </source>
</evidence>
<keyword evidence="2" id="KW-1185">Reference proteome</keyword>
<evidence type="ECO:0000313" key="1">
    <source>
        <dbReference type="EMBL" id="KAJ7542150.1"/>
    </source>
</evidence>
<dbReference type="EMBL" id="CM055101">
    <property type="protein sequence ID" value="KAJ7542150.1"/>
    <property type="molecule type" value="Genomic_DNA"/>
</dbReference>
<proteinExistence type="predicted"/>
<name>A0ACC2CJL5_DIPCM</name>